<keyword evidence="2" id="KW-1185">Reference proteome</keyword>
<dbReference type="Proteomes" id="UP000077202">
    <property type="component" value="Unassembled WGS sequence"/>
</dbReference>
<evidence type="ECO:0000313" key="2">
    <source>
        <dbReference type="Proteomes" id="UP000077202"/>
    </source>
</evidence>
<sequence>MSYYHSYGSRYDERYGSEKLEYNGYDDTWVLGVQTAATPYVHERPYSSRRTYGSGYSDYGSSYGSRYPPRTSYGSSSYGSNRNLILYPHTYQPQPSLLGQLFPGRRHSYSSSKNSSYPDEVKLKVEICCLECRRKMLDSLRKLSDVHDSDMVLGHDDDAGVYDVRVEGTTHAMVTVTGYDLKPKKILKKTRKVIKAADYWSDWHYTDGVAPHRAGYASSVYAPAPALSSRHLTSY</sequence>
<dbReference type="Gene3D" id="3.30.70.100">
    <property type="match status" value="1"/>
</dbReference>
<evidence type="ECO:0000313" key="1">
    <source>
        <dbReference type="EMBL" id="OAE30152.1"/>
    </source>
</evidence>
<organism evidence="1 2">
    <name type="scientific">Marchantia polymorpha subsp. ruderalis</name>
    <dbReference type="NCBI Taxonomy" id="1480154"/>
    <lineage>
        <taxon>Eukaryota</taxon>
        <taxon>Viridiplantae</taxon>
        <taxon>Streptophyta</taxon>
        <taxon>Embryophyta</taxon>
        <taxon>Marchantiophyta</taxon>
        <taxon>Marchantiopsida</taxon>
        <taxon>Marchantiidae</taxon>
        <taxon>Marchantiales</taxon>
        <taxon>Marchantiaceae</taxon>
        <taxon>Marchantia</taxon>
    </lineage>
</organism>
<reference evidence="1" key="1">
    <citation type="submission" date="2016-03" db="EMBL/GenBank/DDBJ databases">
        <title>Mechanisms controlling the formation of the plant cell surface in tip-growing cells are functionally conserved among land plants.</title>
        <authorList>
            <person name="Honkanen S."/>
            <person name="Jones V.A."/>
            <person name="Morieri G."/>
            <person name="Champion C."/>
            <person name="Hetherington A.J."/>
            <person name="Kelly S."/>
            <person name="Saint-Marcoux D."/>
            <person name="Proust H."/>
            <person name="Prescott H."/>
            <person name="Dolan L."/>
        </authorList>
    </citation>
    <scope>NUCLEOTIDE SEQUENCE [LARGE SCALE GENOMIC DNA]</scope>
    <source>
        <tissue evidence="1">Whole gametophyte</tissue>
    </source>
</reference>
<comment type="caution">
    <text evidence="1">The sequence shown here is derived from an EMBL/GenBank/DDBJ whole genome shotgun (WGS) entry which is preliminary data.</text>
</comment>
<evidence type="ECO:0008006" key="3">
    <source>
        <dbReference type="Google" id="ProtNLM"/>
    </source>
</evidence>
<accession>A0A176WCQ0</accession>
<proteinExistence type="predicted"/>
<protein>
    <recommendedName>
        <fullName evidence="3">HMA domain-containing protein</fullName>
    </recommendedName>
</protein>
<gene>
    <name evidence="1" type="ORF">AXG93_4295s1060</name>
</gene>
<dbReference type="EMBL" id="LVLJ01001351">
    <property type="protein sequence ID" value="OAE30152.1"/>
    <property type="molecule type" value="Genomic_DNA"/>
</dbReference>
<name>A0A176WCQ0_MARPO</name>
<dbReference type="AlphaFoldDB" id="A0A176WCQ0"/>